<dbReference type="Proteomes" id="UP000189701">
    <property type="component" value="Unplaced"/>
</dbReference>
<dbReference type="AlphaFoldDB" id="A0A1U7XU02"/>
<dbReference type="InterPro" id="IPR004146">
    <property type="entry name" value="DC1"/>
</dbReference>
<keyword evidence="1" id="KW-0677">Repeat</keyword>
<evidence type="ECO:0000256" key="1">
    <source>
        <dbReference type="ARBA" id="ARBA00022737"/>
    </source>
</evidence>
<name>A0A1U7XU02_NICSY</name>
<dbReference type="PANTHER" id="PTHR47841">
    <property type="entry name" value="DIACYLGLYCEROL KINASE THETA-LIKE-RELATED"/>
    <property type="match status" value="1"/>
</dbReference>
<feature type="domain" description="DC1" evidence="2">
    <location>
        <begin position="58"/>
        <end position="106"/>
    </location>
</feature>
<dbReference type="PANTHER" id="PTHR47841:SF7">
    <property type="entry name" value="CYSTEINE_HISTIDINE-RICH C1 DOMAIN PROTEIN"/>
    <property type="match status" value="1"/>
</dbReference>
<feature type="domain" description="DC1" evidence="2">
    <location>
        <begin position="117"/>
        <end position="161"/>
    </location>
</feature>
<dbReference type="Pfam" id="PF03107">
    <property type="entry name" value="C1_2"/>
    <property type="match status" value="2"/>
</dbReference>
<evidence type="ECO:0000259" key="2">
    <source>
        <dbReference type="Pfam" id="PF03107"/>
    </source>
</evidence>
<gene>
    <name evidence="4" type="primary">LOC104237857</name>
</gene>
<reference evidence="3" key="1">
    <citation type="journal article" date="2013" name="Genome Biol.">
        <title>Reference genomes and transcriptomes of Nicotiana sylvestris and Nicotiana tomentosiformis.</title>
        <authorList>
            <person name="Sierro N."/>
            <person name="Battey J.N."/>
            <person name="Ouadi S."/>
            <person name="Bovet L."/>
            <person name="Goepfert S."/>
            <person name="Bakaher N."/>
            <person name="Peitsch M.C."/>
            <person name="Ivanov N.V."/>
        </authorList>
    </citation>
    <scope>NUCLEOTIDE SEQUENCE [LARGE SCALE GENOMIC DNA]</scope>
</reference>
<sequence length="248" mass="27937">MAPLPKNNIQHFTHPQHSLTVCDSNTGYLCDGCNGCNGCEFDLHEYCGTCPTILSSFMHPYHSLKLVVRKPQGNRQFDRICNVCCDSVEGLFYRCEICEFDVHPLCTQLPETLRHVLHQAHPLRLLGSSEPGTCAVCRGACNPSSWRYRCQLCEFDIHMGCLVVQCEKKTTWLGITTYVPPSVFPQTQYFGGYAYEIPYWNPSPNPQALHQSTQGQVQTYHGGNGRRIGKIMFVLVKILAMSVLIFGL</sequence>
<dbReference type="SUPFAM" id="SSF57889">
    <property type="entry name" value="Cysteine-rich domain"/>
    <property type="match status" value="1"/>
</dbReference>
<accession>A0A1U7XU02</accession>
<dbReference type="eggNOG" id="ENOG502RYP3">
    <property type="taxonomic scope" value="Eukaryota"/>
</dbReference>
<organism evidence="3 4">
    <name type="scientific">Nicotiana sylvestris</name>
    <name type="common">Wood tobacco</name>
    <name type="synonym">South American tobacco</name>
    <dbReference type="NCBI Taxonomy" id="4096"/>
    <lineage>
        <taxon>Eukaryota</taxon>
        <taxon>Viridiplantae</taxon>
        <taxon>Streptophyta</taxon>
        <taxon>Embryophyta</taxon>
        <taxon>Tracheophyta</taxon>
        <taxon>Spermatophyta</taxon>
        <taxon>Magnoliopsida</taxon>
        <taxon>eudicotyledons</taxon>
        <taxon>Gunneridae</taxon>
        <taxon>Pentapetalae</taxon>
        <taxon>asterids</taxon>
        <taxon>lamiids</taxon>
        <taxon>Solanales</taxon>
        <taxon>Solanaceae</taxon>
        <taxon>Nicotianoideae</taxon>
        <taxon>Nicotianeae</taxon>
        <taxon>Nicotiana</taxon>
    </lineage>
</organism>
<reference evidence="4" key="2">
    <citation type="submission" date="2025-08" db="UniProtKB">
        <authorList>
            <consortium name="RefSeq"/>
        </authorList>
    </citation>
    <scope>IDENTIFICATION</scope>
    <source>
        <tissue evidence="4">Leaf</tissue>
    </source>
</reference>
<evidence type="ECO:0000313" key="3">
    <source>
        <dbReference type="Proteomes" id="UP000189701"/>
    </source>
</evidence>
<dbReference type="OrthoDB" id="1248227at2759"/>
<proteinExistence type="predicted"/>
<protein>
    <submittedName>
        <fullName evidence="4">Diacylglycerol kinase theta-like</fullName>
    </submittedName>
</protein>
<dbReference type="STRING" id="4096.A0A1U7XU02"/>
<dbReference type="InterPro" id="IPR046349">
    <property type="entry name" value="C1-like_sf"/>
</dbReference>
<dbReference type="RefSeq" id="XP_009790389.1">
    <property type="nucleotide sequence ID" value="XM_009792087.1"/>
</dbReference>
<keyword evidence="3" id="KW-1185">Reference proteome</keyword>
<evidence type="ECO:0000313" key="4">
    <source>
        <dbReference type="RefSeq" id="XP_009790389.1"/>
    </source>
</evidence>